<accession>A0ABV6YVY7</accession>
<organism evidence="2 3">
    <name type="scientific">candidate division CSSED10-310 bacterium</name>
    <dbReference type="NCBI Taxonomy" id="2855610"/>
    <lineage>
        <taxon>Bacteria</taxon>
        <taxon>Bacteria division CSSED10-310</taxon>
    </lineage>
</organism>
<reference evidence="2 3" key="1">
    <citation type="submission" date="2024-09" db="EMBL/GenBank/DDBJ databases">
        <title>Laminarin stimulates single cell rates of sulfate reduction while oxygen inhibits transcriptomic activity in coastal marine sediment.</title>
        <authorList>
            <person name="Lindsay M."/>
            <person name="Orcutt B."/>
            <person name="Emerson D."/>
            <person name="Stepanauskas R."/>
            <person name="D'Angelo T."/>
        </authorList>
    </citation>
    <scope>NUCLEOTIDE SEQUENCE [LARGE SCALE GENOMIC DNA]</scope>
    <source>
        <strain evidence="2">SAG AM-311-K15</strain>
    </source>
</reference>
<evidence type="ECO:0000313" key="3">
    <source>
        <dbReference type="Proteomes" id="UP001594351"/>
    </source>
</evidence>
<sequence>MFEKISQKKDQILASFVSDILMSDSFAATMEKIIATGGFIDKNIQNTLNTFRVASKREIDDIEERLVRLERKMTRVVSSLEELKEKMETKSSRGAYQAISMAGVCESCGKNFTKKSFNQRFCSAACRSKNT</sequence>
<evidence type="ECO:0000256" key="1">
    <source>
        <dbReference type="SAM" id="Coils"/>
    </source>
</evidence>
<keyword evidence="3" id="KW-1185">Reference proteome</keyword>
<name>A0ABV6YVY7_UNCC1</name>
<dbReference type="EMBL" id="JBHPBY010000091">
    <property type="protein sequence ID" value="MFC1850323.1"/>
    <property type="molecule type" value="Genomic_DNA"/>
</dbReference>
<feature type="coiled-coil region" evidence="1">
    <location>
        <begin position="52"/>
        <end position="86"/>
    </location>
</feature>
<keyword evidence="1" id="KW-0175">Coiled coil</keyword>
<evidence type="ECO:0000313" key="2">
    <source>
        <dbReference type="EMBL" id="MFC1850323.1"/>
    </source>
</evidence>
<evidence type="ECO:0008006" key="4">
    <source>
        <dbReference type="Google" id="ProtNLM"/>
    </source>
</evidence>
<gene>
    <name evidence="2" type="ORF">ACFL27_09045</name>
</gene>
<dbReference type="Proteomes" id="UP001594351">
    <property type="component" value="Unassembled WGS sequence"/>
</dbReference>
<protein>
    <recommendedName>
        <fullName evidence="4">DNA-binding protein</fullName>
    </recommendedName>
</protein>
<proteinExistence type="predicted"/>
<comment type="caution">
    <text evidence="2">The sequence shown here is derived from an EMBL/GenBank/DDBJ whole genome shotgun (WGS) entry which is preliminary data.</text>
</comment>